<evidence type="ECO:0000313" key="7">
    <source>
        <dbReference type="EMBL" id="KAI8035698.1"/>
    </source>
</evidence>
<sequence>MAKMFSRFLISFVLLAPAVLAYFEGCDNTYNLSPGTTYVESPYYPNKYPGGTSCRYKFTAPVDYNIQVQCTIALPSNSGSCTTDNFWMDTEGDLLMRGAENFCGSGSFSRESLFTELVFAYISTGTSGGNFKCTLTTTKQNCNCGWSATSRIANGQQASANEFPSMAALKDVTKNQASFCGGTIVAHRYIVTAAHCIYQVTKATDIVAIVGINDLQNPANSRYYRQYSIQDMIPHERYVSEPDVNNDIAVLITATNILWSRGVGPICLPPVGTTSAFTYETVDVIGYGTIFFAGPTSSSLQKINLMVVTNQECQTEYKEATIYTGEMCTYDYSGTGRDSCQFDSGGPVILRKSKQFLVGFPDTCGSEFLFVSRDGDLQFRDGERYCRMGQVNRISNFQSMAFAYYSSSPQTHQRSRLNCQAVARPAPCDCGWSFPTRIANGVEAGKHEFPSMVGIRDLASNLPIFCGGTIVSDRYIMTAAHCSESIYAAQHRIQNIFNHPGYMETASGNINDLALLQTLTPMEWSRGVAPVCLPIRQVESNFNYQNVDILGWGTLGFAAPKSNTLQKATLLTMDNAVCRSRSNFSITPSQLCTYDSGGRGQDSCQYDSGGPVILRQRERMFQVGVISFGRPCGQPFGIGVNTRVTSHLNWMWRYVGGNVCVR</sequence>
<dbReference type="Proteomes" id="UP001059596">
    <property type="component" value="Unassembled WGS sequence"/>
</dbReference>
<dbReference type="Gene3D" id="2.40.10.10">
    <property type="entry name" value="Trypsin-like serine proteases"/>
    <property type="match status" value="2"/>
</dbReference>
<name>A0A9P9YF82_9MUSC</name>
<comment type="similarity">
    <text evidence="2">Belongs to the peptidase S1 family. CLIP subfamily.</text>
</comment>
<dbReference type="SUPFAM" id="SSF50494">
    <property type="entry name" value="Trypsin-like serine proteases"/>
    <property type="match status" value="2"/>
</dbReference>
<dbReference type="AlphaFoldDB" id="A0A9P9YF82"/>
<dbReference type="EMBL" id="JAMKOV010000031">
    <property type="protein sequence ID" value="KAI8035698.1"/>
    <property type="molecule type" value="Genomic_DNA"/>
</dbReference>
<feature type="domain" description="CUB" evidence="5">
    <location>
        <begin position="26"/>
        <end position="138"/>
    </location>
</feature>
<evidence type="ECO:0000313" key="8">
    <source>
        <dbReference type="Proteomes" id="UP001059596"/>
    </source>
</evidence>
<dbReference type="InterPro" id="IPR051487">
    <property type="entry name" value="Ser/Thr_Proteases_Immune/Dev"/>
</dbReference>
<keyword evidence="1" id="KW-1015">Disulfide bond</keyword>
<dbReference type="InterPro" id="IPR001254">
    <property type="entry name" value="Trypsin_dom"/>
</dbReference>
<dbReference type="SUPFAM" id="SSF49854">
    <property type="entry name" value="Spermadhesin, CUB domain"/>
    <property type="match status" value="1"/>
</dbReference>
<organism evidence="7 8">
    <name type="scientific">Drosophila gunungcola</name>
    <name type="common">fruit fly</name>
    <dbReference type="NCBI Taxonomy" id="103775"/>
    <lineage>
        <taxon>Eukaryota</taxon>
        <taxon>Metazoa</taxon>
        <taxon>Ecdysozoa</taxon>
        <taxon>Arthropoda</taxon>
        <taxon>Hexapoda</taxon>
        <taxon>Insecta</taxon>
        <taxon>Pterygota</taxon>
        <taxon>Neoptera</taxon>
        <taxon>Endopterygota</taxon>
        <taxon>Diptera</taxon>
        <taxon>Brachycera</taxon>
        <taxon>Muscomorpha</taxon>
        <taxon>Ephydroidea</taxon>
        <taxon>Drosophilidae</taxon>
        <taxon>Drosophila</taxon>
        <taxon>Sophophora</taxon>
    </lineage>
</organism>
<dbReference type="PRINTS" id="PR00722">
    <property type="entry name" value="CHYMOTRYPSIN"/>
</dbReference>
<dbReference type="InterPro" id="IPR009003">
    <property type="entry name" value="Peptidase_S1_PA"/>
</dbReference>
<dbReference type="PROSITE" id="PS01180">
    <property type="entry name" value="CUB"/>
    <property type="match status" value="1"/>
</dbReference>
<dbReference type="Pfam" id="PF00431">
    <property type="entry name" value="CUB"/>
    <property type="match status" value="1"/>
</dbReference>
<comment type="caution">
    <text evidence="3">Lacks conserved residue(s) required for the propagation of feature annotation.</text>
</comment>
<feature type="domain" description="Peptidase S1" evidence="6">
    <location>
        <begin position="152"/>
        <end position="365"/>
    </location>
</feature>
<dbReference type="InterPro" id="IPR043504">
    <property type="entry name" value="Peptidase_S1_PA_chymotrypsin"/>
</dbReference>
<dbReference type="PROSITE" id="PS50240">
    <property type="entry name" value="TRYPSIN_DOM"/>
    <property type="match status" value="2"/>
</dbReference>
<dbReference type="CDD" id="cd00190">
    <property type="entry name" value="Tryp_SPc"/>
    <property type="match status" value="2"/>
</dbReference>
<evidence type="ECO:0000256" key="4">
    <source>
        <dbReference type="SAM" id="SignalP"/>
    </source>
</evidence>
<gene>
    <name evidence="7" type="ORF">M5D96_011448</name>
</gene>
<dbReference type="Gene3D" id="2.60.120.290">
    <property type="entry name" value="Spermadhesin, CUB domain"/>
    <property type="match status" value="1"/>
</dbReference>
<dbReference type="InterPro" id="IPR018114">
    <property type="entry name" value="TRYPSIN_HIS"/>
</dbReference>
<feature type="chain" id="PRO_5040272302" description="Venom serine protease 34" evidence="4">
    <location>
        <begin position="22"/>
        <end position="662"/>
    </location>
</feature>
<feature type="domain" description="Peptidase S1" evidence="6">
    <location>
        <begin position="438"/>
        <end position="656"/>
    </location>
</feature>
<dbReference type="SMART" id="SM00020">
    <property type="entry name" value="Tryp_SPc"/>
    <property type="match status" value="2"/>
</dbReference>
<evidence type="ECO:0000259" key="5">
    <source>
        <dbReference type="PROSITE" id="PS01180"/>
    </source>
</evidence>
<dbReference type="FunFam" id="2.40.10.10:FF:000068">
    <property type="entry name" value="transmembrane protease serine 2"/>
    <property type="match status" value="1"/>
</dbReference>
<dbReference type="PROSITE" id="PS00134">
    <property type="entry name" value="TRYPSIN_HIS"/>
    <property type="match status" value="1"/>
</dbReference>
<keyword evidence="4" id="KW-0732">Signal</keyword>
<dbReference type="GO" id="GO:0004252">
    <property type="term" value="F:serine-type endopeptidase activity"/>
    <property type="evidence" value="ECO:0007669"/>
    <property type="project" value="InterPro"/>
</dbReference>
<dbReference type="PANTHER" id="PTHR24256">
    <property type="entry name" value="TRYPTASE-RELATED"/>
    <property type="match status" value="1"/>
</dbReference>
<evidence type="ECO:0008006" key="9">
    <source>
        <dbReference type="Google" id="ProtNLM"/>
    </source>
</evidence>
<protein>
    <recommendedName>
        <fullName evidence="9">Venom serine protease 34</fullName>
    </recommendedName>
</protein>
<dbReference type="InterPro" id="IPR000859">
    <property type="entry name" value="CUB_dom"/>
</dbReference>
<dbReference type="InterPro" id="IPR001314">
    <property type="entry name" value="Peptidase_S1A"/>
</dbReference>
<dbReference type="GO" id="GO:0006508">
    <property type="term" value="P:proteolysis"/>
    <property type="evidence" value="ECO:0007669"/>
    <property type="project" value="InterPro"/>
</dbReference>
<dbReference type="InterPro" id="IPR035914">
    <property type="entry name" value="Sperma_CUB_dom_sf"/>
</dbReference>
<dbReference type="Pfam" id="PF00089">
    <property type="entry name" value="Trypsin"/>
    <property type="match status" value="2"/>
</dbReference>
<keyword evidence="8" id="KW-1185">Reference proteome</keyword>
<feature type="signal peptide" evidence="4">
    <location>
        <begin position="1"/>
        <end position="21"/>
    </location>
</feature>
<evidence type="ECO:0000256" key="3">
    <source>
        <dbReference type="PROSITE-ProRule" id="PRU00059"/>
    </source>
</evidence>
<evidence type="ECO:0000256" key="1">
    <source>
        <dbReference type="ARBA" id="ARBA00023157"/>
    </source>
</evidence>
<accession>A0A9P9YF82</accession>
<comment type="caution">
    <text evidence="7">The sequence shown here is derived from an EMBL/GenBank/DDBJ whole genome shotgun (WGS) entry which is preliminary data.</text>
</comment>
<proteinExistence type="inferred from homology"/>
<evidence type="ECO:0000256" key="2">
    <source>
        <dbReference type="ARBA" id="ARBA00024195"/>
    </source>
</evidence>
<evidence type="ECO:0000259" key="6">
    <source>
        <dbReference type="PROSITE" id="PS50240"/>
    </source>
</evidence>
<reference evidence="7" key="1">
    <citation type="journal article" date="2023" name="Genome Biol. Evol.">
        <title>Long-read-based Genome Assembly of Drosophila gunungcola Reveals Fewer Chemosensory Genes in Flower-breeding Species.</title>
        <authorList>
            <person name="Negi A."/>
            <person name="Liao B.Y."/>
            <person name="Yeh S.D."/>
        </authorList>
    </citation>
    <scope>NUCLEOTIDE SEQUENCE</scope>
    <source>
        <strain evidence="7">Sukarami</strain>
    </source>
</reference>